<dbReference type="OrthoDB" id="2153609at2759"/>
<dbReference type="AlphaFoldDB" id="A0A6A5BI90"/>
<sequence>MTPSEPLQPQQPPPSGGSLLTPVPCPLPPPLEQCKYSFEEMDHSFFCVDPTSTSRDVSKSPYRSFYENMIHNKDLNSHSGQSLGTSSTPTLYNANQQNYQFPNMGVNYNTHTTMPSTMQNISFTNNNNTNNHLMNSMNPMMMMQNNLTSIRMENNPSSATTTTSPLGMPSSMFNSSFYGNSNNLNNNNIYNVNTSSGILGINNNFMTTSGHNFNSNNNFATTTSNISNYGNFNPMMASQPPPLSSSSFSTSTNSLVTTTLKKPVPYENGSIIDPEMENEIFELPLSLNYILQNYSSAAECVVSEEFNNAMMEEPNIDVTLKIMKWYDESKLKLGNEERAQWAVKTLDASSEYSTRWGSVNIAGPSRVYPKYGDFPEAWAPRLQQNSKEFFIVEFADYYKITGIQLYETFNPGAVTKISCLPRGKDRYTSRKPQLDGSIIGTTTFEARPEDWVVLYEGPTQQSSLAQHSRIFSPSLRNTGVESKIIYVEMDTTNSSSWSEIDAVKLIGIPVIVVM</sequence>
<dbReference type="GeneID" id="68114389"/>
<accession>A0A6A5BI90</accession>
<evidence type="ECO:0000256" key="1">
    <source>
        <dbReference type="SAM" id="MobiDB-lite"/>
    </source>
</evidence>
<dbReference type="VEuPathDB" id="AmoebaDB:FDP41_007171"/>
<comment type="caution">
    <text evidence="2">The sequence shown here is derived from an EMBL/GenBank/DDBJ whole genome shotgun (WGS) entry which is preliminary data.</text>
</comment>
<proteinExistence type="predicted"/>
<evidence type="ECO:0000313" key="2">
    <source>
        <dbReference type="EMBL" id="KAF0973784.1"/>
    </source>
</evidence>
<dbReference type="VEuPathDB" id="AmoebaDB:NF0054630"/>
<dbReference type="VEuPathDB" id="AmoebaDB:NfTy_009290"/>
<dbReference type="Proteomes" id="UP000444721">
    <property type="component" value="Unassembled WGS sequence"/>
</dbReference>
<keyword evidence="3" id="KW-1185">Reference proteome</keyword>
<dbReference type="EMBL" id="VFQX01000058">
    <property type="protein sequence ID" value="KAF0973784.1"/>
    <property type="molecule type" value="Genomic_DNA"/>
</dbReference>
<name>A0A6A5BI90_NAEFO</name>
<protein>
    <submittedName>
        <fullName evidence="2">Uncharacterized protein</fullName>
    </submittedName>
</protein>
<reference evidence="2 3" key="1">
    <citation type="journal article" date="2019" name="Sci. Rep.">
        <title>Nanopore sequencing improves the draft genome of the human pathogenic amoeba Naegleria fowleri.</title>
        <authorList>
            <person name="Liechti N."/>
            <person name="Schurch N."/>
            <person name="Bruggmann R."/>
            <person name="Wittwer M."/>
        </authorList>
    </citation>
    <scope>NUCLEOTIDE SEQUENCE [LARGE SCALE GENOMIC DNA]</scope>
    <source>
        <strain evidence="2 3">ATCC 30894</strain>
    </source>
</reference>
<dbReference type="RefSeq" id="XP_044558497.1">
    <property type="nucleotide sequence ID" value="XM_044710887.1"/>
</dbReference>
<evidence type="ECO:0000313" key="3">
    <source>
        <dbReference type="Proteomes" id="UP000444721"/>
    </source>
</evidence>
<gene>
    <name evidence="2" type="ORF">FDP41_007171</name>
</gene>
<feature type="region of interest" description="Disordered" evidence="1">
    <location>
        <begin position="1"/>
        <end position="24"/>
    </location>
</feature>
<organism evidence="2 3">
    <name type="scientific">Naegleria fowleri</name>
    <name type="common">Brain eating amoeba</name>
    <dbReference type="NCBI Taxonomy" id="5763"/>
    <lineage>
        <taxon>Eukaryota</taxon>
        <taxon>Discoba</taxon>
        <taxon>Heterolobosea</taxon>
        <taxon>Tetramitia</taxon>
        <taxon>Eutetramitia</taxon>
        <taxon>Vahlkampfiidae</taxon>
        <taxon>Naegleria</taxon>
    </lineage>
</organism>